<dbReference type="EMBL" id="QTSX02007216">
    <property type="protein sequence ID" value="KAJ9049588.1"/>
    <property type="molecule type" value="Genomic_DNA"/>
</dbReference>
<reference evidence="1" key="1">
    <citation type="submission" date="2022-04" db="EMBL/GenBank/DDBJ databases">
        <title>Genome of the entomopathogenic fungus Entomophthora muscae.</title>
        <authorList>
            <person name="Elya C."/>
            <person name="Lovett B.R."/>
            <person name="Lee E."/>
            <person name="Macias A.M."/>
            <person name="Hajek A.E."/>
            <person name="De Bivort B.L."/>
            <person name="Kasson M.T."/>
            <person name="De Fine Licht H.H."/>
            <person name="Stajich J.E."/>
        </authorList>
    </citation>
    <scope>NUCLEOTIDE SEQUENCE</scope>
    <source>
        <strain evidence="1">Berkeley</strain>
    </source>
</reference>
<evidence type="ECO:0000313" key="2">
    <source>
        <dbReference type="Proteomes" id="UP001165960"/>
    </source>
</evidence>
<sequence>MMAHLGLFAPVFERLAFVIIKVAIDSTAKTWPTLYMPIPSDSFSNLPLQIICLLIISISILCYTTQESKMLKLSSQFGRLPLHSNIHLMNQDLNQDLNHGASLKHMVFHNTN</sequence>
<name>A0ACC2RHL9_9FUNG</name>
<dbReference type="Proteomes" id="UP001165960">
    <property type="component" value="Unassembled WGS sequence"/>
</dbReference>
<gene>
    <name evidence="1" type="ORF">DSO57_1022828</name>
</gene>
<protein>
    <submittedName>
        <fullName evidence="1">Uncharacterized protein</fullName>
    </submittedName>
</protein>
<proteinExistence type="predicted"/>
<evidence type="ECO:0000313" key="1">
    <source>
        <dbReference type="EMBL" id="KAJ9049588.1"/>
    </source>
</evidence>
<comment type="caution">
    <text evidence="1">The sequence shown here is derived from an EMBL/GenBank/DDBJ whole genome shotgun (WGS) entry which is preliminary data.</text>
</comment>
<organism evidence="1 2">
    <name type="scientific">Entomophthora muscae</name>
    <dbReference type="NCBI Taxonomy" id="34485"/>
    <lineage>
        <taxon>Eukaryota</taxon>
        <taxon>Fungi</taxon>
        <taxon>Fungi incertae sedis</taxon>
        <taxon>Zoopagomycota</taxon>
        <taxon>Entomophthoromycotina</taxon>
        <taxon>Entomophthoromycetes</taxon>
        <taxon>Entomophthorales</taxon>
        <taxon>Entomophthoraceae</taxon>
        <taxon>Entomophthora</taxon>
    </lineage>
</organism>
<accession>A0ACC2RHL9</accession>
<keyword evidence="2" id="KW-1185">Reference proteome</keyword>